<comment type="caution">
    <text evidence="2">The sequence shown here is derived from an EMBL/GenBank/DDBJ whole genome shotgun (WGS) entry which is preliminary data.</text>
</comment>
<keyword evidence="3" id="KW-1185">Reference proteome</keyword>
<accession>A0ABW4WYH4</accession>
<feature type="chain" id="PRO_5047305631" description="Lipoprotein" evidence="1">
    <location>
        <begin position="22"/>
        <end position="221"/>
    </location>
</feature>
<organism evidence="2 3">
    <name type="scientific">Pontibacter silvestris</name>
    <dbReference type="NCBI Taxonomy" id="2305183"/>
    <lineage>
        <taxon>Bacteria</taxon>
        <taxon>Pseudomonadati</taxon>
        <taxon>Bacteroidota</taxon>
        <taxon>Cytophagia</taxon>
        <taxon>Cytophagales</taxon>
        <taxon>Hymenobacteraceae</taxon>
        <taxon>Pontibacter</taxon>
    </lineage>
</organism>
<name>A0ABW4WYH4_9BACT</name>
<dbReference type="EMBL" id="JBHUHV010000029">
    <property type="protein sequence ID" value="MFD2067251.1"/>
    <property type="molecule type" value="Genomic_DNA"/>
</dbReference>
<protein>
    <recommendedName>
        <fullName evidence="4">Lipoprotein</fullName>
    </recommendedName>
</protein>
<dbReference type="PROSITE" id="PS51257">
    <property type="entry name" value="PROKAR_LIPOPROTEIN"/>
    <property type="match status" value="1"/>
</dbReference>
<dbReference type="Proteomes" id="UP001597369">
    <property type="component" value="Unassembled WGS sequence"/>
</dbReference>
<evidence type="ECO:0000313" key="3">
    <source>
        <dbReference type="Proteomes" id="UP001597369"/>
    </source>
</evidence>
<evidence type="ECO:0008006" key="4">
    <source>
        <dbReference type="Google" id="ProtNLM"/>
    </source>
</evidence>
<gene>
    <name evidence="2" type="ORF">ACFSKU_10180</name>
</gene>
<dbReference type="RefSeq" id="WP_229960923.1">
    <property type="nucleotide sequence ID" value="NZ_JAJJWI010000009.1"/>
</dbReference>
<sequence length="221" mass="25037">MKYLYCLFGLLLLSACSSDTISTDSPLEAEGTDSLQAVQEEPQHKGNRQTTDTTDVKAAFKKFFATLQASDTVRLNELIHPGEGVWVIEQPGAVPQMTHLQDITQFKRHFKSRSFFTVADEIQQCILQEENWPTFDCADMDGCNSGYSKDGCFIFDPTKFQQSGYWNYAGLSDKQVQRVKSTLPLLQKSVLHTRTSFEFHFGVVDGHWRLLFAKLIYPCSA</sequence>
<evidence type="ECO:0000313" key="2">
    <source>
        <dbReference type="EMBL" id="MFD2067251.1"/>
    </source>
</evidence>
<evidence type="ECO:0000256" key="1">
    <source>
        <dbReference type="SAM" id="SignalP"/>
    </source>
</evidence>
<reference evidence="3" key="1">
    <citation type="journal article" date="2019" name="Int. J. Syst. Evol. Microbiol.">
        <title>The Global Catalogue of Microorganisms (GCM) 10K type strain sequencing project: providing services to taxonomists for standard genome sequencing and annotation.</title>
        <authorList>
            <consortium name="The Broad Institute Genomics Platform"/>
            <consortium name="The Broad Institute Genome Sequencing Center for Infectious Disease"/>
            <person name="Wu L."/>
            <person name="Ma J."/>
        </authorList>
    </citation>
    <scope>NUCLEOTIDE SEQUENCE [LARGE SCALE GENOMIC DNA]</scope>
    <source>
        <strain evidence="3">JCM 16545</strain>
    </source>
</reference>
<proteinExistence type="predicted"/>
<keyword evidence="1" id="KW-0732">Signal</keyword>
<feature type="signal peptide" evidence="1">
    <location>
        <begin position="1"/>
        <end position="21"/>
    </location>
</feature>